<accession>A0A168NDI1</accession>
<dbReference type="Gene3D" id="1.20.1250.20">
    <property type="entry name" value="MFS general substrate transporter like domains"/>
    <property type="match status" value="1"/>
</dbReference>
<dbReference type="InterPro" id="IPR011701">
    <property type="entry name" value="MFS"/>
</dbReference>
<dbReference type="Proteomes" id="UP000078561">
    <property type="component" value="Unassembled WGS sequence"/>
</dbReference>
<keyword evidence="3" id="KW-1133">Transmembrane helix</keyword>
<dbReference type="PANTHER" id="PTHR11360">
    <property type="entry name" value="MONOCARBOXYLATE TRANSPORTER"/>
    <property type="match status" value="1"/>
</dbReference>
<feature type="transmembrane region" description="Helical" evidence="3">
    <location>
        <begin position="332"/>
        <end position="354"/>
    </location>
</feature>
<keyword evidence="3" id="KW-0812">Transmembrane</keyword>
<dbReference type="SUPFAM" id="SSF103473">
    <property type="entry name" value="MFS general substrate transporter"/>
    <property type="match status" value="1"/>
</dbReference>
<evidence type="ECO:0008006" key="6">
    <source>
        <dbReference type="Google" id="ProtNLM"/>
    </source>
</evidence>
<dbReference type="GO" id="GO:0022857">
    <property type="term" value="F:transmembrane transporter activity"/>
    <property type="evidence" value="ECO:0007669"/>
    <property type="project" value="InterPro"/>
</dbReference>
<dbReference type="InterPro" id="IPR050327">
    <property type="entry name" value="Proton-linked_MCT"/>
</dbReference>
<dbReference type="PANTHER" id="PTHR11360:SF284">
    <property type="entry name" value="EG:103B4.3 PROTEIN-RELATED"/>
    <property type="match status" value="1"/>
</dbReference>
<feature type="transmembrane region" description="Helical" evidence="3">
    <location>
        <begin position="87"/>
        <end position="109"/>
    </location>
</feature>
<dbReference type="InParanoid" id="A0A168NDI1"/>
<proteinExistence type="inferred from homology"/>
<dbReference type="GO" id="GO:0016020">
    <property type="term" value="C:membrane"/>
    <property type="evidence" value="ECO:0007669"/>
    <property type="project" value="UniProtKB-SubCell"/>
</dbReference>
<keyword evidence="3" id="KW-0472">Membrane</keyword>
<evidence type="ECO:0000256" key="3">
    <source>
        <dbReference type="SAM" id="Phobius"/>
    </source>
</evidence>
<feature type="transmembrane region" description="Helical" evidence="3">
    <location>
        <begin position="145"/>
        <end position="163"/>
    </location>
</feature>
<protein>
    <recommendedName>
        <fullName evidence="6">Major facilitator superfamily (MFS) profile domain-containing protein</fullName>
    </recommendedName>
</protein>
<organism evidence="4">
    <name type="scientific">Absidia glauca</name>
    <name type="common">Pin mould</name>
    <dbReference type="NCBI Taxonomy" id="4829"/>
    <lineage>
        <taxon>Eukaryota</taxon>
        <taxon>Fungi</taxon>
        <taxon>Fungi incertae sedis</taxon>
        <taxon>Mucoromycota</taxon>
        <taxon>Mucoromycotina</taxon>
        <taxon>Mucoromycetes</taxon>
        <taxon>Mucorales</taxon>
        <taxon>Cunninghamellaceae</taxon>
        <taxon>Absidia</taxon>
    </lineage>
</organism>
<evidence type="ECO:0000256" key="1">
    <source>
        <dbReference type="ARBA" id="ARBA00004141"/>
    </source>
</evidence>
<dbReference type="InterPro" id="IPR036259">
    <property type="entry name" value="MFS_trans_sf"/>
</dbReference>
<gene>
    <name evidence="4" type="primary">ABSGL_06008.1 scaffold 7611</name>
</gene>
<comment type="similarity">
    <text evidence="2">Belongs to the major facilitator superfamily. Monocarboxylate porter (TC 2.A.1.13) family.</text>
</comment>
<reference evidence="4" key="1">
    <citation type="submission" date="2016-04" db="EMBL/GenBank/DDBJ databases">
        <authorList>
            <person name="Evans L.H."/>
            <person name="Alamgir A."/>
            <person name="Owens N."/>
            <person name="Weber N.D."/>
            <person name="Virtaneva K."/>
            <person name="Barbian K."/>
            <person name="Babar A."/>
            <person name="Rosenke K."/>
        </authorList>
    </citation>
    <scope>NUCLEOTIDE SEQUENCE [LARGE SCALE GENOMIC DNA]</scope>
    <source>
        <strain evidence="4">CBS 101.48</strain>
    </source>
</reference>
<keyword evidence="5" id="KW-1185">Reference proteome</keyword>
<feature type="transmembrane region" description="Helical" evidence="3">
    <location>
        <begin position="178"/>
        <end position="197"/>
    </location>
</feature>
<comment type="subcellular location">
    <subcellularLocation>
        <location evidence="1">Membrane</location>
        <topology evidence="1">Multi-pass membrane protein</topology>
    </subcellularLocation>
</comment>
<feature type="transmembrane region" description="Helical" evidence="3">
    <location>
        <begin position="302"/>
        <end position="326"/>
    </location>
</feature>
<feature type="transmembrane region" description="Helical" evidence="3">
    <location>
        <begin position="61"/>
        <end position="80"/>
    </location>
</feature>
<evidence type="ECO:0000313" key="5">
    <source>
        <dbReference type="Proteomes" id="UP000078561"/>
    </source>
</evidence>
<dbReference type="EMBL" id="LT553181">
    <property type="protein sequence ID" value="SAM00327.1"/>
    <property type="molecule type" value="Genomic_DNA"/>
</dbReference>
<dbReference type="OMA" id="IDTGICR"/>
<dbReference type="STRING" id="4829.A0A168NDI1"/>
<feature type="transmembrane region" description="Helical" evidence="3">
    <location>
        <begin position="366"/>
        <end position="386"/>
    </location>
</feature>
<name>A0A168NDI1_ABSGL</name>
<dbReference type="Pfam" id="PF07690">
    <property type="entry name" value="MFS_1"/>
    <property type="match status" value="1"/>
</dbReference>
<dbReference type="AlphaFoldDB" id="A0A168NDI1"/>
<evidence type="ECO:0000256" key="2">
    <source>
        <dbReference type="ARBA" id="ARBA00006727"/>
    </source>
</evidence>
<evidence type="ECO:0000313" key="4">
    <source>
        <dbReference type="EMBL" id="SAM00327.1"/>
    </source>
</evidence>
<dbReference type="OrthoDB" id="6499973at2759"/>
<sequence>MSVYTHTPEHSIRQGIDSAVDTSEINYGCTDDYTMAIGNEEKRVAREADALEEEDKDPGVMYIWVVVLIGFITQFIVLGIPVACSSVVLQLSLVASIADSLLNLMSILAQFLLTKYGLRDIMFASALLCTAGLEAASFSTKPWHLIISIGVAFGTGASVFYYASTSIIPQWFGKRQGVAQGIVSSGACVGGLLLPFIMTSLNDKYDASWCLRVLGFMSFVIFTGAAFSFKQKDKKEKNSKTFKKIVDFSVLKNKNLLIWCMANSVLEAGYFVPYLFLPERHYWFHYYPRSMRLGESWQGDRIGYINVTIISCMMSSLSCFLIWTFASDFGTLLTFACLYGMTGGVFAALTPSITRITEKDKFESGYTMFLVLTAISFYGLSLAAAIESSSRLPNFLACKIFTGLSASSVD</sequence>
<feature type="transmembrane region" description="Helical" evidence="3">
    <location>
        <begin position="209"/>
        <end position="229"/>
    </location>
</feature>